<dbReference type="InterPro" id="IPR031105">
    <property type="entry name" value="TRP_plant"/>
</dbReference>
<evidence type="ECO:0000256" key="1">
    <source>
        <dbReference type="ARBA" id="ARBA00004123"/>
    </source>
</evidence>
<dbReference type="InterPro" id="IPR017930">
    <property type="entry name" value="Myb_dom"/>
</dbReference>
<dbReference type="PANTHER" id="PTHR21717">
    <property type="entry name" value="TELOMERIC REPEAT BINDING PROTEIN"/>
    <property type="match status" value="1"/>
</dbReference>
<protein>
    <submittedName>
        <fullName evidence="6">TRF-like 2</fullName>
    </submittedName>
</protein>
<accession>A0A4Y1RM62</accession>
<feature type="compositionally biased region" description="Polar residues" evidence="4">
    <location>
        <begin position="135"/>
        <end position="156"/>
    </location>
</feature>
<dbReference type="Gene3D" id="1.10.246.220">
    <property type="match status" value="1"/>
</dbReference>
<comment type="subcellular location">
    <subcellularLocation>
        <location evidence="1">Nucleus</location>
    </subcellularLocation>
</comment>
<dbReference type="SUPFAM" id="SSF46689">
    <property type="entry name" value="Homeodomain-like"/>
    <property type="match status" value="1"/>
</dbReference>
<dbReference type="GO" id="GO:0043565">
    <property type="term" value="F:sequence-specific DNA binding"/>
    <property type="evidence" value="ECO:0007669"/>
    <property type="project" value="UniProtKB-ARBA"/>
</dbReference>
<dbReference type="InterPro" id="IPR029071">
    <property type="entry name" value="Ubiquitin-like_domsf"/>
</dbReference>
<proteinExistence type="predicted"/>
<feature type="domain" description="HTH myb-type" evidence="5">
    <location>
        <begin position="594"/>
        <end position="644"/>
    </location>
</feature>
<evidence type="ECO:0000313" key="6">
    <source>
        <dbReference type="EMBL" id="BBH04763.1"/>
    </source>
</evidence>
<evidence type="ECO:0000256" key="2">
    <source>
        <dbReference type="ARBA" id="ARBA00023125"/>
    </source>
</evidence>
<dbReference type="SUPFAM" id="SSF54236">
    <property type="entry name" value="Ubiquitin-like"/>
    <property type="match status" value="1"/>
</dbReference>
<reference evidence="6" key="1">
    <citation type="journal article" date="2019" name="Science">
        <title>Mutation of a bHLH transcription factor allowed almond domestication.</title>
        <authorList>
            <person name="Sanchez-Perez R."/>
            <person name="Pavan S."/>
            <person name="Mazzeo R."/>
            <person name="Moldovan C."/>
            <person name="Aiese Cigliano R."/>
            <person name="Del Cueto J."/>
            <person name="Ricciardi F."/>
            <person name="Lotti C."/>
            <person name="Ricciardi L."/>
            <person name="Dicenta F."/>
            <person name="Lopez-Marques R.L."/>
            <person name="Lindberg Moller B."/>
        </authorList>
    </citation>
    <scope>NUCLEOTIDE SEQUENCE</scope>
</reference>
<feature type="region of interest" description="Disordered" evidence="4">
    <location>
        <begin position="520"/>
        <end position="562"/>
    </location>
</feature>
<dbReference type="PROSITE" id="PS51294">
    <property type="entry name" value="HTH_MYB"/>
    <property type="match status" value="1"/>
</dbReference>
<name>A0A4Y1RM62_PRUDU</name>
<sequence>MGVLILDSESWQPVKCIFVERNCSSFFVVYVIIVKRLDYGFNGYQVPATPRATRSARRRGAIRKRVDDNSMGAFDLLATIAGKLLLEGESSPASSHTSKDQCAGTKENCLDGDKPLKVEPCDQGSCDRRIPVSDHISQGPNQSSCSKESPVHQNESSVMTTSNCSERFASDMLVSGKCKNETGSFTSKIEAGSSGCREAGEFKLEGEVKTLIKDETNKSAKVLIGTGPDMCGLEDPVVWEGEPPALVSSDSSTKVPMYVDHIPQRSFPTSRDDVKVVSRDDDENSSGCTHPVTSIKYSRPAPSRIGDRRIRKILASKYWKVAPKLKDDIHSNSYRDQKPNYHNRKNCYKRQRSQMNIPFKKRKLFDRISREGFFDSRGKGITGDASCSKMQGAAMKSSSLAGQHSSFQSRSSHVKLRIKSFRVPELFIEIPDTATVGSLKKTVMDAVTAVLGGGLCVGVLLQGKKVRDDNKTLLQTGISQDNQLDSLGFTLEPNSSQTPPPLCSGDSPCMLPCDVLQPLTRYPSGPTSEASPEPHTASLGNFIESDHDSAPSPTDMSAEKSTTDSKALVAVPDMSVEALAVVPGHRKSKRFDIGQRRIRRPFSVAEVEALVQAVEKLGTGRWRDVKLRAFDNAKHRTYVDLKVRSLFGNDKSSAIGISGKHSYTRQEYLLNKGGRACPPRALGQGPNSPCVLVQQQAKQQLKQPETCLLGRID</sequence>
<dbReference type="InterPro" id="IPR009057">
    <property type="entry name" value="Homeodomain-like_sf"/>
</dbReference>
<feature type="region of interest" description="Disordered" evidence="4">
    <location>
        <begin position="132"/>
        <end position="156"/>
    </location>
</feature>
<gene>
    <name evidence="6" type="ORF">Prudu_015987</name>
</gene>
<dbReference type="GO" id="GO:0005634">
    <property type="term" value="C:nucleus"/>
    <property type="evidence" value="ECO:0007669"/>
    <property type="project" value="UniProtKB-SubCell"/>
</dbReference>
<feature type="compositionally biased region" description="Basic and acidic residues" evidence="4">
    <location>
        <begin position="270"/>
        <end position="279"/>
    </location>
</feature>
<feature type="region of interest" description="Disordered" evidence="4">
    <location>
        <begin position="269"/>
        <end position="300"/>
    </location>
</feature>
<dbReference type="Pfam" id="PF23603">
    <property type="entry name" value="Ubiquitin_TPR1"/>
    <property type="match status" value="1"/>
</dbReference>
<dbReference type="AlphaFoldDB" id="A0A4Y1RM62"/>
<keyword evidence="3" id="KW-0539">Nucleus</keyword>
<keyword evidence="2" id="KW-0238">DNA-binding</keyword>
<dbReference type="EMBL" id="AP019302">
    <property type="protein sequence ID" value="BBH04763.1"/>
    <property type="molecule type" value="Genomic_DNA"/>
</dbReference>
<evidence type="ECO:0000256" key="3">
    <source>
        <dbReference type="ARBA" id="ARBA00023242"/>
    </source>
</evidence>
<feature type="compositionally biased region" description="Polar residues" evidence="4">
    <location>
        <begin position="285"/>
        <end position="296"/>
    </location>
</feature>
<dbReference type="InterPro" id="IPR057625">
    <property type="entry name" value="TPR1-6-like_ubiquitin"/>
</dbReference>
<organism evidence="6">
    <name type="scientific">Prunus dulcis</name>
    <name type="common">Almond</name>
    <name type="synonym">Amygdalus dulcis</name>
    <dbReference type="NCBI Taxonomy" id="3755"/>
    <lineage>
        <taxon>Eukaryota</taxon>
        <taxon>Viridiplantae</taxon>
        <taxon>Streptophyta</taxon>
        <taxon>Embryophyta</taxon>
        <taxon>Tracheophyta</taxon>
        <taxon>Spermatophyta</taxon>
        <taxon>Magnoliopsida</taxon>
        <taxon>eudicotyledons</taxon>
        <taxon>Gunneridae</taxon>
        <taxon>Pentapetalae</taxon>
        <taxon>rosids</taxon>
        <taxon>fabids</taxon>
        <taxon>Rosales</taxon>
        <taxon>Rosaceae</taxon>
        <taxon>Amygdaloideae</taxon>
        <taxon>Amygdaleae</taxon>
        <taxon>Prunus</taxon>
    </lineage>
</organism>
<evidence type="ECO:0000256" key="4">
    <source>
        <dbReference type="SAM" id="MobiDB-lite"/>
    </source>
</evidence>
<dbReference type="CDD" id="cd11660">
    <property type="entry name" value="SANT_TRF"/>
    <property type="match status" value="1"/>
</dbReference>
<dbReference type="PANTHER" id="PTHR21717:SF70">
    <property type="entry name" value="TELOMERE REPEAT-BINDING PROTEIN 2-RELATED"/>
    <property type="match status" value="1"/>
</dbReference>
<evidence type="ECO:0000259" key="5">
    <source>
        <dbReference type="PROSITE" id="PS51294"/>
    </source>
</evidence>